<reference evidence="1 2" key="1">
    <citation type="journal article" date="2017" name="Antonie Van Leeuwenhoek">
        <title>Rhizobium rhizosphaerae sp. nov., a novel species isolated from rice rhizosphere.</title>
        <authorList>
            <person name="Zhao J.J."/>
            <person name="Zhang J."/>
            <person name="Zhang R.J."/>
            <person name="Zhang C.W."/>
            <person name="Yin H.Q."/>
            <person name="Zhang X.X."/>
        </authorList>
    </citation>
    <scope>NUCLEOTIDE SEQUENCE [LARGE SCALE GENOMIC DNA]</scope>
    <source>
        <strain evidence="1 2">E3</strain>
    </source>
</reference>
<dbReference type="STRING" id="1127673.GLIP_2871"/>
<dbReference type="AlphaFoldDB" id="K6YBC9"/>
<keyword evidence="2" id="KW-1185">Reference proteome</keyword>
<evidence type="ECO:0000313" key="1">
    <source>
        <dbReference type="EMBL" id="GAC15492.1"/>
    </source>
</evidence>
<evidence type="ECO:0000313" key="2">
    <source>
        <dbReference type="Proteomes" id="UP000006334"/>
    </source>
</evidence>
<name>K6YBC9_9ALTE</name>
<dbReference type="Proteomes" id="UP000006334">
    <property type="component" value="Unassembled WGS sequence"/>
</dbReference>
<gene>
    <name evidence="1" type="ORF">GLIP_2871</name>
</gene>
<comment type="caution">
    <text evidence="1">The sequence shown here is derived from an EMBL/GenBank/DDBJ whole genome shotgun (WGS) entry which is preliminary data.</text>
</comment>
<protein>
    <submittedName>
        <fullName evidence="1">Uncharacterized protein</fullName>
    </submittedName>
</protein>
<organism evidence="1 2">
    <name type="scientific">Aliiglaciecola lipolytica E3</name>
    <dbReference type="NCBI Taxonomy" id="1127673"/>
    <lineage>
        <taxon>Bacteria</taxon>
        <taxon>Pseudomonadati</taxon>
        <taxon>Pseudomonadota</taxon>
        <taxon>Gammaproteobacteria</taxon>
        <taxon>Alteromonadales</taxon>
        <taxon>Alteromonadaceae</taxon>
        <taxon>Aliiglaciecola</taxon>
    </lineage>
</organism>
<proteinExistence type="predicted"/>
<dbReference type="EMBL" id="BAEN01000058">
    <property type="protein sequence ID" value="GAC15492.1"/>
    <property type="molecule type" value="Genomic_DNA"/>
</dbReference>
<sequence>MVGILGYRVYSFEWVQLRNGISVSQIYARVLHSKRCKPQKIPMKYNNKM</sequence>
<accession>K6YBC9</accession>